<proteinExistence type="inferred from homology"/>
<protein>
    <submittedName>
        <fullName evidence="6">Aspartate aminotransferase family protein</fullName>
    </submittedName>
</protein>
<dbReference type="Pfam" id="PF00202">
    <property type="entry name" value="Aminotran_3"/>
    <property type="match status" value="1"/>
</dbReference>
<dbReference type="EMBL" id="RWGX01000004">
    <property type="protein sequence ID" value="RVU87738.1"/>
    <property type="molecule type" value="Genomic_DNA"/>
</dbReference>
<dbReference type="InterPro" id="IPR015422">
    <property type="entry name" value="PyrdxlP-dep_Trfase_small"/>
</dbReference>
<dbReference type="GO" id="GO:0008483">
    <property type="term" value="F:transaminase activity"/>
    <property type="evidence" value="ECO:0007669"/>
    <property type="project" value="UniProtKB-KW"/>
</dbReference>
<comment type="cofactor">
    <cofactor evidence="1">
        <name>pyridoxal 5'-phosphate</name>
        <dbReference type="ChEBI" id="CHEBI:597326"/>
    </cofactor>
</comment>
<gene>
    <name evidence="6" type="ORF">EJB19_05790</name>
</gene>
<evidence type="ECO:0000256" key="5">
    <source>
        <dbReference type="RuleBase" id="RU003560"/>
    </source>
</evidence>
<dbReference type="InterPro" id="IPR015421">
    <property type="entry name" value="PyrdxlP-dep_Trfase_major"/>
</dbReference>
<evidence type="ECO:0000256" key="3">
    <source>
        <dbReference type="ARBA" id="ARBA00022679"/>
    </source>
</evidence>
<dbReference type="InterPro" id="IPR005814">
    <property type="entry name" value="Aminotrans_3"/>
</dbReference>
<dbReference type="PROSITE" id="PS00600">
    <property type="entry name" value="AA_TRANSFER_CLASS_3"/>
    <property type="match status" value="1"/>
</dbReference>
<dbReference type="RefSeq" id="WP_088419125.1">
    <property type="nucleotide sequence ID" value="NZ_MTDB01000056.1"/>
</dbReference>
<accession>A0AA94F1B0</accession>
<organism evidence="6">
    <name type="scientific">Flavobacterium columnare</name>
    <dbReference type="NCBI Taxonomy" id="996"/>
    <lineage>
        <taxon>Bacteria</taxon>
        <taxon>Pseudomonadati</taxon>
        <taxon>Bacteroidota</taxon>
        <taxon>Flavobacteriia</taxon>
        <taxon>Flavobacteriales</taxon>
        <taxon>Flavobacteriaceae</taxon>
        <taxon>Flavobacterium</taxon>
    </lineage>
</organism>
<dbReference type="GO" id="GO:0030170">
    <property type="term" value="F:pyridoxal phosphate binding"/>
    <property type="evidence" value="ECO:0007669"/>
    <property type="project" value="InterPro"/>
</dbReference>
<dbReference type="AlphaFoldDB" id="A0AA94F1B0"/>
<comment type="caution">
    <text evidence="6">The sequence shown here is derived from an EMBL/GenBank/DDBJ whole genome shotgun (WGS) entry which is preliminary data.</text>
</comment>
<keyword evidence="2 6" id="KW-0032">Aminotransferase</keyword>
<dbReference type="SUPFAM" id="SSF53383">
    <property type="entry name" value="PLP-dependent transferases"/>
    <property type="match status" value="1"/>
</dbReference>
<evidence type="ECO:0000256" key="2">
    <source>
        <dbReference type="ARBA" id="ARBA00022576"/>
    </source>
</evidence>
<evidence type="ECO:0000256" key="4">
    <source>
        <dbReference type="ARBA" id="ARBA00022898"/>
    </source>
</evidence>
<dbReference type="Gene3D" id="3.40.640.10">
    <property type="entry name" value="Type I PLP-dependent aspartate aminotransferase-like (Major domain)"/>
    <property type="match status" value="1"/>
</dbReference>
<dbReference type="PANTHER" id="PTHR11986">
    <property type="entry name" value="AMINOTRANSFERASE CLASS III"/>
    <property type="match status" value="1"/>
</dbReference>
<dbReference type="PIRSF" id="PIRSF000521">
    <property type="entry name" value="Transaminase_4ab_Lys_Orn"/>
    <property type="match status" value="1"/>
</dbReference>
<comment type="similarity">
    <text evidence="5">Belongs to the class-III pyridoxal-phosphate-dependent aminotransferase family.</text>
</comment>
<dbReference type="InterPro" id="IPR049704">
    <property type="entry name" value="Aminotrans_3_PPA_site"/>
</dbReference>
<keyword evidence="3" id="KW-0808">Transferase</keyword>
<evidence type="ECO:0000256" key="1">
    <source>
        <dbReference type="ARBA" id="ARBA00001933"/>
    </source>
</evidence>
<dbReference type="InterPro" id="IPR015424">
    <property type="entry name" value="PyrdxlP-dep_Trfase"/>
</dbReference>
<dbReference type="GO" id="GO:0042802">
    <property type="term" value="F:identical protein binding"/>
    <property type="evidence" value="ECO:0007669"/>
    <property type="project" value="TreeGrafter"/>
</dbReference>
<evidence type="ECO:0000313" key="6">
    <source>
        <dbReference type="EMBL" id="RVU87738.1"/>
    </source>
</evidence>
<dbReference type="PANTHER" id="PTHR11986:SF79">
    <property type="entry name" value="ACETYLORNITHINE AMINOTRANSFERASE, MITOCHONDRIAL"/>
    <property type="match status" value="1"/>
</dbReference>
<sequence length="398" mass="44351">MLKDFYKYQAQTSPHPLGMEVSHAIGSYIYDTKGKKYLDFVAGVSACTLGHQHPRVKQAIIDQMNKYAHVMVYGEYAQDPAVEFCTLLAQNMPTQLNKTYLVNSGTEATEGALKLARRVTGRSQLISCYNAYHGNTMGSMSVMGFEERKQAFRPLIPDVNFITFNNEEDLQKITSHTAGIILETIQGGAGFIQPQNDFLKKVRQRCDEVGALMILDEIQPGFGRTGKLFGFMNYDVIPDIVVMGKGMGGGMPVGAFTANEKHMDLLSQNPKLGHITTFGGHPVIAAASLATLKELLETDLMRQCLEKEQLFRKLLIHKLIKEIRGEGLMLAIMTDSPEITNQVIFKCQEKGLILFWLLFEGNAIRITPPLTLSNQEIEEGCRIIIEAMNEIAPINNQN</sequence>
<name>A0AA94F1B0_9FLAO</name>
<dbReference type="InterPro" id="IPR050103">
    <property type="entry name" value="Class-III_PLP-dep_AT"/>
</dbReference>
<dbReference type="Gene3D" id="3.90.1150.10">
    <property type="entry name" value="Aspartate Aminotransferase, domain 1"/>
    <property type="match status" value="1"/>
</dbReference>
<reference evidence="6" key="1">
    <citation type="submission" date="2018-12" db="EMBL/GenBank/DDBJ databases">
        <title>Draft genome sequence of Flaovobacterium columnare BGFS27 isolated from channel catfish in Alabama.</title>
        <authorList>
            <person name="Cai W."/>
            <person name="Arias C."/>
        </authorList>
    </citation>
    <scope>NUCLEOTIDE SEQUENCE [LARGE SCALE GENOMIC DNA]</scope>
    <source>
        <strain evidence="6">BGFS27</strain>
    </source>
</reference>
<dbReference type="FunFam" id="3.40.640.10:FF:000004">
    <property type="entry name" value="Acetylornithine aminotransferase"/>
    <property type="match status" value="1"/>
</dbReference>
<keyword evidence="4 5" id="KW-0663">Pyridoxal phosphate</keyword>
<dbReference type="CDD" id="cd00610">
    <property type="entry name" value="OAT_like"/>
    <property type="match status" value="1"/>
</dbReference>